<name>A0A822ZA25_NELNU</name>
<proteinExistence type="predicted"/>
<organism evidence="2 3">
    <name type="scientific">Nelumbo nucifera</name>
    <name type="common">Sacred lotus</name>
    <dbReference type="NCBI Taxonomy" id="4432"/>
    <lineage>
        <taxon>Eukaryota</taxon>
        <taxon>Viridiplantae</taxon>
        <taxon>Streptophyta</taxon>
        <taxon>Embryophyta</taxon>
        <taxon>Tracheophyta</taxon>
        <taxon>Spermatophyta</taxon>
        <taxon>Magnoliopsida</taxon>
        <taxon>Proteales</taxon>
        <taxon>Nelumbonaceae</taxon>
        <taxon>Nelumbo</taxon>
    </lineage>
</organism>
<dbReference type="EMBL" id="DUZY01000005">
    <property type="protein sequence ID" value="DAD41420.1"/>
    <property type="molecule type" value="Genomic_DNA"/>
</dbReference>
<feature type="region of interest" description="Disordered" evidence="1">
    <location>
        <begin position="39"/>
        <end position="65"/>
    </location>
</feature>
<comment type="caution">
    <text evidence="2">The sequence shown here is derived from an EMBL/GenBank/DDBJ whole genome shotgun (WGS) entry which is preliminary data.</text>
</comment>
<feature type="compositionally biased region" description="Low complexity" evidence="1">
    <location>
        <begin position="39"/>
        <end position="51"/>
    </location>
</feature>
<evidence type="ECO:0000256" key="1">
    <source>
        <dbReference type="SAM" id="MobiDB-lite"/>
    </source>
</evidence>
<keyword evidence="3" id="KW-1185">Reference proteome</keyword>
<gene>
    <name evidence="2" type="ORF">HUJ06_015743</name>
</gene>
<reference evidence="2 3" key="1">
    <citation type="journal article" date="2020" name="Mol. Biol. Evol.">
        <title>Distinct Expression and Methylation Patterns for Genes with Different Fates following a Single Whole-Genome Duplication in Flowering Plants.</title>
        <authorList>
            <person name="Shi T."/>
            <person name="Rahmani R.S."/>
            <person name="Gugger P.F."/>
            <person name="Wang M."/>
            <person name="Li H."/>
            <person name="Zhang Y."/>
            <person name="Li Z."/>
            <person name="Wang Q."/>
            <person name="Van de Peer Y."/>
            <person name="Marchal K."/>
            <person name="Chen J."/>
        </authorList>
    </citation>
    <scope>NUCLEOTIDE SEQUENCE [LARGE SCALE GENOMIC DNA]</scope>
    <source>
        <tissue evidence="2">Leaf</tissue>
    </source>
</reference>
<evidence type="ECO:0000313" key="3">
    <source>
        <dbReference type="Proteomes" id="UP000607653"/>
    </source>
</evidence>
<dbReference type="AlphaFoldDB" id="A0A822ZA25"/>
<accession>A0A822ZA25</accession>
<dbReference type="Proteomes" id="UP000607653">
    <property type="component" value="Unassembled WGS sequence"/>
</dbReference>
<sequence length="84" mass="9088">MSLFDRRKTVNQCDDEIPTSSRIPFPLHLNLSLSLSLFSSSPSSSSIPSSPTYNQSCSLSSPKNTELPAVTTQILQSSPAPAYQ</sequence>
<protein>
    <submittedName>
        <fullName evidence="2">Uncharacterized protein</fullName>
    </submittedName>
</protein>
<evidence type="ECO:0000313" key="2">
    <source>
        <dbReference type="EMBL" id="DAD41420.1"/>
    </source>
</evidence>
<feature type="compositionally biased region" description="Polar residues" evidence="1">
    <location>
        <begin position="52"/>
        <end position="65"/>
    </location>
</feature>